<evidence type="ECO:0000256" key="2">
    <source>
        <dbReference type="ARBA" id="ARBA00038334"/>
    </source>
</evidence>
<comment type="caution">
    <text evidence="5">The sequence shown here is derived from an EMBL/GenBank/DDBJ whole genome shotgun (WGS) entry which is preliminary data.</text>
</comment>
<dbReference type="PRINTS" id="PR00111">
    <property type="entry name" value="ABHYDROLASE"/>
</dbReference>
<evidence type="ECO:0000313" key="5">
    <source>
        <dbReference type="EMBL" id="KAF2727222.1"/>
    </source>
</evidence>
<dbReference type="InterPro" id="IPR000073">
    <property type="entry name" value="AB_hydrolase_1"/>
</dbReference>
<keyword evidence="1 5" id="KW-0378">Hydrolase</keyword>
<dbReference type="EMBL" id="ML996346">
    <property type="protein sequence ID" value="KAF2727222.1"/>
    <property type="molecule type" value="Genomic_DNA"/>
</dbReference>
<dbReference type="SUPFAM" id="SSF53474">
    <property type="entry name" value="alpha/beta-Hydrolases"/>
    <property type="match status" value="1"/>
</dbReference>
<accession>A0A9P4QM08</accession>
<organism evidence="5 6">
    <name type="scientific">Polyplosphaeria fusca</name>
    <dbReference type="NCBI Taxonomy" id="682080"/>
    <lineage>
        <taxon>Eukaryota</taxon>
        <taxon>Fungi</taxon>
        <taxon>Dikarya</taxon>
        <taxon>Ascomycota</taxon>
        <taxon>Pezizomycotina</taxon>
        <taxon>Dothideomycetes</taxon>
        <taxon>Pleosporomycetidae</taxon>
        <taxon>Pleosporales</taxon>
        <taxon>Tetraplosphaeriaceae</taxon>
        <taxon>Polyplosphaeria</taxon>
    </lineage>
</organism>
<evidence type="ECO:0000256" key="1">
    <source>
        <dbReference type="ARBA" id="ARBA00022801"/>
    </source>
</evidence>
<dbReference type="PANTHER" id="PTHR43329">
    <property type="entry name" value="EPOXIDE HYDROLASE"/>
    <property type="match status" value="1"/>
</dbReference>
<protein>
    <submittedName>
        <fullName evidence="5">Hydrolase</fullName>
    </submittedName>
</protein>
<dbReference type="Proteomes" id="UP000799444">
    <property type="component" value="Unassembled WGS sequence"/>
</dbReference>
<comment type="similarity">
    <text evidence="2">Belongs to the AB hydrolase superfamily. Epoxide hydrolase family.</text>
</comment>
<dbReference type="Pfam" id="PF00561">
    <property type="entry name" value="Abhydrolase_1"/>
    <property type="match status" value="1"/>
</dbReference>
<reference evidence="5" key="1">
    <citation type="journal article" date="2020" name="Stud. Mycol.">
        <title>101 Dothideomycetes genomes: a test case for predicting lifestyles and emergence of pathogens.</title>
        <authorList>
            <person name="Haridas S."/>
            <person name="Albert R."/>
            <person name="Binder M."/>
            <person name="Bloem J."/>
            <person name="Labutti K."/>
            <person name="Salamov A."/>
            <person name="Andreopoulos B."/>
            <person name="Baker S."/>
            <person name="Barry K."/>
            <person name="Bills G."/>
            <person name="Bluhm B."/>
            <person name="Cannon C."/>
            <person name="Castanera R."/>
            <person name="Culley D."/>
            <person name="Daum C."/>
            <person name="Ezra D."/>
            <person name="Gonzalez J."/>
            <person name="Henrissat B."/>
            <person name="Kuo A."/>
            <person name="Liang C."/>
            <person name="Lipzen A."/>
            <person name="Lutzoni F."/>
            <person name="Magnuson J."/>
            <person name="Mondo S."/>
            <person name="Nolan M."/>
            <person name="Ohm R."/>
            <person name="Pangilinan J."/>
            <person name="Park H.-J."/>
            <person name="Ramirez L."/>
            <person name="Alfaro M."/>
            <person name="Sun H."/>
            <person name="Tritt A."/>
            <person name="Yoshinaga Y."/>
            <person name="Zwiers L.-H."/>
            <person name="Turgeon B."/>
            <person name="Goodwin S."/>
            <person name="Spatafora J."/>
            <person name="Crous P."/>
            <person name="Grigoriev I."/>
        </authorList>
    </citation>
    <scope>NUCLEOTIDE SEQUENCE</scope>
    <source>
        <strain evidence="5">CBS 125425</strain>
    </source>
</reference>
<dbReference type="InterPro" id="IPR029058">
    <property type="entry name" value="AB_hydrolase_fold"/>
</dbReference>
<dbReference type="OrthoDB" id="408373at2759"/>
<feature type="domain" description="AB hydrolase-1" evidence="4">
    <location>
        <begin position="50"/>
        <end position="283"/>
    </location>
</feature>
<dbReference type="Gene3D" id="3.40.50.1820">
    <property type="entry name" value="alpha/beta hydrolase"/>
    <property type="match status" value="1"/>
</dbReference>
<evidence type="ECO:0000313" key="6">
    <source>
        <dbReference type="Proteomes" id="UP000799444"/>
    </source>
</evidence>
<name>A0A9P4QM08_9PLEO</name>
<evidence type="ECO:0000259" key="4">
    <source>
        <dbReference type="Pfam" id="PF00561"/>
    </source>
</evidence>
<dbReference type="AlphaFoldDB" id="A0A9P4QM08"/>
<evidence type="ECO:0000256" key="3">
    <source>
        <dbReference type="SAM" id="SignalP"/>
    </source>
</evidence>
<dbReference type="InterPro" id="IPR000639">
    <property type="entry name" value="Epox_hydrolase-like"/>
</dbReference>
<feature type="signal peptide" evidence="3">
    <location>
        <begin position="1"/>
        <end position="18"/>
    </location>
</feature>
<dbReference type="PRINTS" id="PR00412">
    <property type="entry name" value="EPOXHYDRLASE"/>
</dbReference>
<gene>
    <name evidence="5" type="ORF">EJ04DRAFT_529622</name>
</gene>
<feature type="chain" id="PRO_5040364908" evidence="3">
    <location>
        <begin position="19"/>
        <end position="304"/>
    </location>
</feature>
<sequence length="304" mass="34360">MLFIGALILGTLLTGAASRPPSYPTFGGEQIFIKNNDVTIHYCKYGSGPYLIFQHGFPDRETTWNDFQVSEFSKNYTVLTPTLRGFPPSSIPHDVQAYTAGAYVSDVLAILAHEHISNITFIGHDFGGAVAQQLAFNHPDRVNALVILNTPIIPVFLPLLEHDAEAQNYARYTLSYYTYEPGQPKNVSTLVENIRNTTYRAEIAEYLEDSPINGMLNFYKNNYPGPPYGRNLSADEMVQKVPSMLLWGQEEPYISPKVLDGLEKWFENGLRLVTIPHAGHWVFRDQWRRANEEIWSFLGIAGRL</sequence>
<dbReference type="GO" id="GO:0016787">
    <property type="term" value="F:hydrolase activity"/>
    <property type="evidence" value="ECO:0007669"/>
    <property type="project" value="UniProtKB-KW"/>
</dbReference>
<proteinExistence type="inferred from homology"/>
<keyword evidence="6" id="KW-1185">Reference proteome</keyword>
<keyword evidence="3" id="KW-0732">Signal</keyword>